<dbReference type="GO" id="GO:0005737">
    <property type="term" value="C:cytoplasm"/>
    <property type="evidence" value="ECO:0007669"/>
    <property type="project" value="TreeGrafter"/>
</dbReference>
<dbReference type="NCBIfam" id="TIGR01489">
    <property type="entry name" value="DKMTPPase-SF"/>
    <property type="match status" value="1"/>
</dbReference>
<proteinExistence type="predicted"/>
<dbReference type="NCBIfam" id="TIGR01488">
    <property type="entry name" value="HAD-SF-IB"/>
    <property type="match status" value="1"/>
</dbReference>
<dbReference type="InterPro" id="IPR036412">
    <property type="entry name" value="HAD-like_sf"/>
</dbReference>
<dbReference type="SUPFAM" id="SSF56784">
    <property type="entry name" value="HAD-like"/>
    <property type="match status" value="1"/>
</dbReference>
<dbReference type="GO" id="GO:0036424">
    <property type="term" value="F:L-phosphoserine phosphatase activity"/>
    <property type="evidence" value="ECO:0007669"/>
    <property type="project" value="TreeGrafter"/>
</dbReference>
<accession>A0AAU8M0A7</accession>
<sequence>MSIDQQQKASILISDFDGTMTQRDFYELLCQKFPHILQLGAWEQYENNEITHFEALQRMFSSLKTDESTLLDLMDKMRIEPRLKELIDKLAQAGWEVAVASAGCAWYITKLLSQKDVDIPVHSNPGHFIPGKGLEMTLPLHSPFFCKEIGIDKAAVVKHAQQNYSQVAFAGDGKPDLAAALLVEPDKRFAKSWLANKLHTMNQEFRPFEQWSEVAETLLKEGPAS</sequence>
<dbReference type="KEGG" id="eaj:Q3M24_09505"/>
<organism evidence="2">
    <name type="scientific">Candidatus Electrothrix aestuarii</name>
    <dbReference type="NCBI Taxonomy" id="3062594"/>
    <lineage>
        <taxon>Bacteria</taxon>
        <taxon>Pseudomonadati</taxon>
        <taxon>Thermodesulfobacteriota</taxon>
        <taxon>Desulfobulbia</taxon>
        <taxon>Desulfobulbales</taxon>
        <taxon>Desulfobulbaceae</taxon>
        <taxon>Candidatus Electrothrix</taxon>
    </lineage>
</organism>
<evidence type="ECO:0000256" key="1">
    <source>
        <dbReference type="ARBA" id="ARBA00022801"/>
    </source>
</evidence>
<dbReference type="Gene3D" id="3.40.50.1000">
    <property type="entry name" value="HAD superfamily/HAD-like"/>
    <property type="match status" value="1"/>
</dbReference>
<gene>
    <name evidence="2" type="ORF">Q3M24_09505</name>
</gene>
<name>A0AAU8M0A7_9BACT</name>
<dbReference type="InterPro" id="IPR050582">
    <property type="entry name" value="HAD-like_SerB"/>
</dbReference>
<reference evidence="2" key="2">
    <citation type="submission" date="2024-06" db="EMBL/GenBank/DDBJ databases">
        <authorList>
            <person name="Plum-Jensen L.E."/>
            <person name="Schramm A."/>
            <person name="Marshall I.P.G."/>
        </authorList>
    </citation>
    <scope>NUCLEOTIDE SEQUENCE</scope>
    <source>
        <strain evidence="2">Rat1</strain>
    </source>
</reference>
<dbReference type="GO" id="GO:0000287">
    <property type="term" value="F:magnesium ion binding"/>
    <property type="evidence" value="ECO:0007669"/>
    <property type="project" value="TreeGrafter"/>
</dbReference>
<dbReference type="InterPro" id="IPR023214">
    <property type="entry name" value="HAD_sf"/>
</dbReference>
<dbReference type="InterPro" id="IPR006384">
    <property type="entry name" value="HAD_hydro_PyrdxlP_Pase-like"/>
</dbReference>
<keyword evidence="1 2" id="KW-0378">Hydrolase</keyword>
<dbReference type="EMBL" id="CP159373">
    <property type="protein sequence ID" value="XCN74953.1"/>
    <property type="molecule type" value="Genomic_DNA"/>
</dbReference>
<dbReference type="AlphaFoldDB" id="A0AAU8M0A7"/>
<dbReference type="Gene3D" id="3.90.1470.20">
    <property type="match status" value="1"/>
</dbReference>
<dbReference type="GO" id="GO:0006564">
    <property type="term" value="P:L-serine biosynthetic process"/>
    <property type="evidence" value="ECO:0007669"/>
    <property type="project" value="TreeGrafter"/>
</dbReference>
<dbReference type="EC" id="3.1.3.-" evidence="2"/>
<evidence type="ECO:0000313" key="2">
    <source>
        <dbReference type="EMBL" id="XCN74953.1"/>
    </source>
</evidence>
<dbReference type="Pfam" id="PF12710">
    <property type="entry name" value="HAD"/>
    <property type="match status" value="1"/>
</dbReference>
<dbReference type="PANTHER" id="PTHR43344">
    <property type="entry name" value="PHOSPHOSERINE PHOSPHATASE"/>
    <property type="match status" value="1"/>
</dbReference>
<dbReference type="PANTHER" id="PTHR43344:SF21">
    <property type="entry name" value="POLYOL PHOSPHATE PHOSPHATASE PYP1"/>
    <property type="match status" value="1"/>
</dbReference>
<protein>
    <submittedName>
        <fullName evidence="2">MtnX-like HAD-IB family phosphatase</fullName>
        <ecNumber evidence="2">3.1.3.-</ecNumber>
    </submittedName>
</protein>
<reference evidence="2" key="1">
    <citation type="journal article" date="2024" name="Syst. Appl. Microbiol.">
        <title>First single-strain enrichments of Electrothrix cable bacteria, description of E. aestuarii sp. nov. and E. rattekaaiensis sp. nov., and proposal of a cable bacteria taxonomy following the rules of the SeqCode.</title>
        <authorList>
            <person name="Plum-Jensen L.E."/>
            <person name="Schramm A."/>
            <person name="Marshall I.P.G."/>
        </authorList>
    </citation>
    <scope>NUCLEOTIDE SEQUENCE</scope>
    <source>
        <strain evidence="2">Rat1</strain>
    </source>
</reference>